<evidence type="ECO:0000256" key="3">
    <source>
        <dbReference type="SAM" id="Phobius"/>
    </source>
</evidence>
<sequence length="311" mass="30990">MMAAMSTRGVFAVLAAAVLFGTTGTAQELGPGGLDPLAVGAIRVVIAGTVLAALAWLLGAYRGTRPSLPLVLVGAIGVVLYQLGFFTGVRLGGVAVGTVVALGSGPVWAGIVEWVATRRRPSPQWLAATALAIAGVAVLTGGGRTSLLGIGASLLAGLGYGLYTVTGSRLIEQGQRSYGAMGLMFGAGAVLLVPVLLVRWPGGLDSTGGLTVALYLALVPTVLAYLLFGAGLKVLPAATVATLTLAEPVVATALGVLVLGEPIAANTVIGALLVLGGLSLLALRPAAGASSGDGGRPRRTWRRSAPTSPSR</sequence>
<organism evidence="5 6">
    <name type="scientific">Lentzea tibetensis</name>
    <dbReference type="NCBI Taxonomy" id="2591470"/>
    <lineage>
        <taxon>Bacteria</taxon>
        <taxon>Bacillati</taxon>
        <taxon>Actinomycetota</taxon>
        <taxon>Actinomycetes</taxon>
        <taxon>Pseudonocardiales</taxon>
        <taxon>Pseudonocardiaceae</taxon>
        <taxon>Lentzea</taxon>
    </lineage>
</organism>
<accession>A0A563EUZ0</accession>
<feature type="domain" description="EamA" evidence="4">
    <location>
        <begin position="148"/>
        <end position="281"/>
    </location>
</feature>
<feature type="transmembrane region" description="Helical" evidence="3">
    <location>
        <begin position="178"/>
        <end position="197"/>
    </location>
</feature>
<dbReference type="InterPro" id="IPR037185">
    <property type="entry name" value="EmrE-like"/>
</dbReference>
<keyword evidence="6" id="KW-1185">Reference proteome</keyword>
<feature type="transmembrane region" description="Helical" evidence="3">
    <location>
        <begin position="95"/>
        <end position="116"/>
    </location>
</feature>
<feature type="transmembrane region" description="Helical" evidence="3">
    <location>
        <begin position="263"/>
        <end position="283"/>
    </location>
</feature>
<dbReference type="GO" id="GO:0016020">
    <property type="term" value="C:membrane"/>
    <property type="evidence" value="ECO:0007669"/>
    <property type="project" value="InterPro"/>
</dbReference>
<keyword evidence="3" id="KW-0812">Transmembrane</keyword>
<evidence type="ECO:0000256" key="1">
    <source>
        <dbReference type="ARBA" id="ARBA00007362"/>
    </source>
</evidence>
<name>A0A563EUZ0_9PSEU</name>
<feature type="transmembrane region" description="Helical" evidence="3">
    <location>
        <begin position="123"/>
        <end position="141"/>
    </location>
</feature>
<dbReference type="InterPro" id="IPR000620">
    <property type="entry name" value="EamA_dom"/>
</dbReference>
<dbReference type="SUPFAM" id="SSF103481">
    <property type="entry name" value="Multidrug resistance efflux transporter EmrE"/>
    <property type="match status" value="2"/>
</dbReference>
<evidence type="ECO:0000256" key="2">
    <source>
        <dbReference type="SAM" id="MobiDB-lite"/>
    </source>
</evidence>
<dbReference type="PANTHER" id="PTHR22911:SF79">
    <property type="entry name" value="MOBA-LIKE NTP TRANSFERASE DOMAIN-CONTAINING PROTEIN"/>
    <property type="match status" value="1"/>
</dbReference>
<proteinExistence type="inferred from homology"/>
<dbReference type="AlphaFoldDB" id="A0A563EUZ0"/>
<feature type="domain" description="EamA" evidence="4">
    <location>
        <begin position="8"/>
        <end position="140"/>
    </location>
</feature>
<evidence type="ECO:0000259" key="4">
    <source>
        <dbReference type="Pfam" id="PF00892"/>
    </source>
</evidence>
<evidence type="ECO:0000313" key="6">
    <source>
        <dbReference type="Proteomes" id="UP000316639"/>
    </source>
</evidence>
<dbReference type="Proteomes" id="UP000316639">
    <property type="component" value="Unassembled WGS sequence"/>
</dbReference>
<feature type="region of interest" description="Disordered" evidence="2">
    <location>
        <begin position="287"/>
        <end position="311"/>
    </location>
</feature>
<protein>
    <submittedName>
        <fullName evidence="5">EamA family transporter</fullName>
    </submittedName>
</protein>
<feature type="transmembrane region" description="Helical" evidence="3">
    <location>
        <begin position="70"/>
        <end position="89"/>
    </location>
</feature>
<comment type="caution">
    <text evidence="5">The sequence shown here is derived from an EMBL/GenBank/DDBJ whole genome shotgun (WGS) entry which is preliminary data.</text>
</comment>
<keyword evidence="3" id="KW-1133">Transmembrane helix</keyword>
<dbReference type="EMBL" id="VOBR01000009">
    <property type="protein sequence ID" value="TWP51311.1"/>
    <property type="molecule type" value="Genomic_DNA"/>
</dbReference>
<reference evidence="5 6" key="1">
    <citation type="submission" date="2019-07" db="EMBL/GenBank/DDBJ databases">
        <title>Lentzea xizangensis sp. nov., isolated from Qinghai-Tibetan Plateau Soils.</title>
        <authorList>
            <person name="Huang J."/>
        </authorList>
    </citation>
    <scope>NUCLEOTIDE SEQUENCE [LARGE SCALE GENOMIC DNA]</scope>
    <source>
        <strain evidence="5 6">FXJ1.1311</strain>
    </source>
</reference>
<keyword evidence="3" id="KW-0472">Membrane</keyword>
<comment type="similarity">
    <text evidence="1">Belongs to the EamA transporter family.</text>
</comment>
<gene>
    <name evidence="5" type="ORF">FKR81_17030</name>
</gene>
<feature type="transmembrane region" description="Helical" evidence="3">
    <location>
        <begin position="36"/>
        <end position="58"/>
    </location>
</feature>
<dbReference type="Pfam" id="PF00892">
    <property type="entry name" value="EamA"/>
    <property type="match status" value="2"/>
</dbReference>
<feature type="transmembrane region" description="Helical" evidence="3">
    <location>
        <begin position="147"/>
        <end position="166"/>
    </location>
</feature>
<dbReference type="OrthoDB" id="9787117at2"/>
<feature type="transmembrane region" description="Helical" evidence="3">
    <location>
        <begin position="235"/>
        <end position="257"/>
    </location>
</feature>
<evidence type="ECO:0000313" key="5">
    <source>
        <dbReference type="EMBL" id="TWP51311.1"/>
    </source>
</evidence>
<feature type="transmembrane region" description="Helical" evidence="3">
    <location>
        <begin position="209"/>
        <end position="228"/>
    </location>
</feature>
<dbReference type="PANTHER" id="PTHR22911">
    <property type="entry name" value="ACYL-MALONYL CONDENSING ENZYME-RELATED"/>
    <property type="match status" value="1"/>
</dbReference>